<proteinExistence type="predicted"/>
<comment type="caution">
    <text evidence="2">The sequence shown here is derived from an EMBL/GenBank/DDBJ whole genome shotgun (WGS) entry which is preliminary data.</text>
</comment>
<dbReference type="Pfam" id="PF12728">
    <property type="entry name" value="HTH_17"/>
    <property type="match status" value="1"/>
</dbReference>
<reference evidence="2 3" key="1">
    <citation type="submission" date="2019-06" db="EMBL/GenBank/DDBJ databases">
        <title>Sequencing the genomes of 1000 actinobacteria strains.</title>
        <authorList>
            <person name="Klenk H.-P."/>
        </authorList>
    </citation>
    <scope>NUCLEOTIDE SEQUENCE [LARGE SCALE GENOMIC DNA]</scope>
    <source>
        <strain evidence="2 3">DSM 45671</strain>
    </source>
</reference>
<sequence>MRLLTTTQAARELGVSARSLARWAQEGRLRPALVTPGGDKRSGRYLWDLDDLRDQLLKLRTRPE</sequence>
<dbReference type="InterPro" id="IPR009061">
    <property type="entry name" value="DNA-bd_dom_put_sf"/>
</dbReference>
<evidence type="ECO:0000313" key="3">
    <source>
        <dbReference type="Proteomes" id="UP000321261"/>
    </source>
</evidence>
<evidence type="ECO:0000313" key="2">
    <source>
        <dbReference type="EMBL" id="TWF76551.1"/>
    </source>
</evidence>
<accession>A0A561SNV5</accession>
<feature type="domain" description="Helix-turn-helix" evidence="1">
    <location>
        <begin position="3"/>
        <end position="54"/>
    </location>
</feature>
<dbReference type="RefSeq" id="WP_147255840.1">
    <property type="nucleotide sequence ID" value="NZ_VIWU01000001.1"/>
</dbReference>
<organism evidence="2 3">
    <name type="scientific">Pseudonocardia hierapolitana</name>
    <dbReference type="NCBI Taxonomy" id="1128676"/>
    <lineage>
        <taxon>Bacteria</taxon>
        <taxon>Bacillati</taxon>
        <taxon>Actinomycetota</taxon>
        <taxon>Actinomycetes</taxon>
        <taxon>Pseudonocardiales</taxon>
        <taxon>Pseudonocardiaceae</taxon>
        <taxon>Pseudonocardia</taxon>
    </lineage>
</organism>
<dbReference type="Proteomes" id="UP000321261">
    <property type="component" value="Unassembled WGS sequence"/>
</dbReference>
<name>A0A561SNV5_9PSEU</name>
<gene>
    <name evidence="2" type="ORF">FHX44_112442</name>
</gene>
<protein>
    <submittedName>
        <fullName evidence="2">Helix-turn-helix protein</fullName>
    </submittedName>
</protein>
<dbReference type="SUPFAM" id="SSF46955">
    <property type="entry name" value="Putative DNA-binding domain"/>
    <property type="match status" value="1"/>
</dbReference>
<dbReference type="AlphaFoldDB" id="A0A561SNV5"/>
<evidence type="ECO:0000259" key="1">
    <source>
        <dbReference type="Pfam" id="PF12728"/>
    </source>
</evidence>
<dbReference type="Gene3D" id="1.10.1660.10">
    <property type="match status" value="1"/>
</dbReference>
<keyword evidence="3" id="KW-1185">Reference proteome</keyword>
<dbReference type="EMBL" id="VIWU01000001">
    <property type="protein sequence ID" value="TWF76551.1"/>
    <property type="molecule type" value="Genomic_DNA"/>
</dbReference>
<dbReference type="InterPro" id="IPR041657">
    <property type="entry name" value="HTH_17"/>
</dbReference>